<organism evidence="1 2">
    <name type="scientific">Persea americana</name>
    <name type="common">Avocado</name>
    <dbReference type="NCBI Taxonomy" id="3435"/>
    <lineage>
        <taxon>Eukaryota</taxon>
        <taxon>Viridiplantae</taxon>
        <taxon>Streptophyta</taxon>
        <taxon>Embryophyta</taxon>
        <taxon>Tracheophyta</taxon>
        <taxon>Spermatophyta</taxon>
        <taxon>Magnoliopsida</taxon>
        <taxon>Magnoliidae</taxon>
        <taxon>Laurales</taxon>
        <taxon>Lauraceae</taxon>
        <taxon>Persea</taxon>
    </lineage>
</organism>
<sequence>MFRASLLIMKHQESLYRTSWKDPEGHIINKTTKENAVALLKALRKDIVSGKARFEDVASRFSDSDTAKRGGVMGLWMRGQLPKELEDAAFALKGFEISEVLENFDGDVFIIQRTG</sequence>
<dbReference type="Proteomes" id="UP001234297">
    <property type="component" value="Chromosome 1"/>
</dbReference>
<reference evidence="1 2" key="1">
    <citation type="journal article" date="2022" name="Hortic Res">
        <title>A haplotype resolved chromosomal level avocado genome allows analysis of novel avocado genes.</title>
        <authorList>
            <person name="Nath O."/>
            <person name="Fletcher S.J."/>
            <person name="Hayward A."/>
            <person name="Shaw L.M."/>
            <person name="Masouleh A.K."/>
            <person name="Furtado A."/>
            <person name="Henry R.J."/>
            <person name="Mitter N."/>
        </authorList>
    </citation>
    <scope>NUCLEOTIDE SEQUENCE [LARGE SCALE GENOMIC DNA]</scope>
    <source>
        <strain evidence="2">cv. Hass</strain>
    </source>
</reference>
<evidence type="ECO:0000313" key="1">
    <source>
        <dbReference type="EMBL" id="KAJ8647943.1"/>
    </source>
</evidence>
<comment type="caution">
    <text evidence="1">The sequence shown here is derived from an EMBL/GenBank/DDBJ whole genome shotgun (WGS) entry which is preliminary data.</text>
</comment>
<protein>
    <submittedName>
        <fullName evidence="1">Uncharacterized protein</fullName>
    </submittedName>
</protein>
<name>A0ACC2MR16_PERAE</name>
<evidence type="ECO:0000313" key="2">
    <source>
        <dbReference type="Proteomes" id="UP001234297"/>
    </source>
</evidence>
<proteinExistence type="predicted"/>
<gene>
    <name evidence="1" type="ORF">MRB53_000966</name>
</gene>
<keyword evidence="2" id="KW-1185">Reference proteome</keyword>
<dbReference type="EMBL" id="CM056809">
    <property type="protein sequence ID" value="KAJ8647943.1"/>
    <property type="molecule type" value="Genomic_DNA"/>
</dbReference>
<accession>A0ACC2MR16</accession>